<evidence type="ECO:0000313" key="2">
    <source>
        <dbReference type="WBParaSite" id="nRc.2.0.1.t12331-RA"/>
    </source>
</evidence>
<accession>A0A915IGD5</accession>
<sequence length="54" mass="6189">MEKSSSPPRPQKNCPRTITNIINNDVKIRENEVENCLLTAYKVCCNNIVPHFDT</sequence>
<protein>
    <submittedName>
        <fullName evidence="2">Uncharacterized protein</fullName>
    </submittedName>
</protein>
<dbReference type="AlphaFoldDB" id="A0A915IGD5"/>
<dbReference type="Proteomes" id="UP000887565">
    <property type="component" value="Unplaced"/>
</dbReference>
<reference evidence="2" key="1">
    <citation type="submission" date="2022-11" db="UniProtKB">
        <authorList>
            <consortium name="WormBaseParasite"/>
        </authorList>
    </citation>
    <scope>IDENTIFICATION</scope>
</reference>
<keyword evidence="1" id="KW-1185">Reference proteome</keyword>
<name>A0A915IGD5_ROMCU</name>
<organism evidence="1 2">
    <name type="scientific">Romanomermis culicivorax</name>
    <name type="common">Nematode worm</name>
    <dbReference type="NCBI Taxonomy" id="13658"/>
    <lineage>
        <taxon>Eukaryota</taxon>
        <taxon>Metazoa</taxon>
        <taxon>Ecdysozoa</taxon>
        <taxon>Nematoda</taxon>
        <taxon>Enoplea</taxon>
        <taxon>Dorylaimia</taxon>
        <taxon>Mermithida</taxon>
        <taxon>Mermithoidea</taxon>
        <taxon>Mermithidae</taxon>
        <taxon>Romanomermis</taxon>
    </lineage>
</organism>
<evidence type="ECO:0000313" key="1">
    <source>
        <dbReference type="Proteomes" id="UP000887565"/>
    </source>
</evidence>
<dbReference type="WBParaSite" id="nRc.2.0.1.t12331-RA">
    <property type="protein sequence ID" value="nRc.2.0.1.t12331-RA"/>
    <property type="gene ID" value="nRc.2.0.1.g12331"/>
</dbReference>
<proteinExistence type="predicted"/>